<evidence type="ECO:0000259" key="6">
    <source>
        <dbReference type="PROSITE" id="PS50280"/>
    </source>
</evidence>
<dbReference type="SUPFAM" id="SSF144232">
    <property type="entry name" value="HIT/MYND zinc finger-like"/>
    <property type="match status" value="1"/>
</dbReference>
<dbReference type="OrthoDB" id="438641at2759"/>
<dbReference type="AlphaFoldDB" id="K1Y2U3"/>
<dbReference type="Gene3D" id="6.10.140.2220">
    <property type="match status" value="1"/>
</dbReference>
<feature type="domain" description="MYND-type" evidence="7">
    <location>
        <begin position="439"/>
        <end position="484"/>
    </location>
</feature>
<dbReference type="InterPro" id="IPR046341">
    <property type="entry name" value="SET_dom_sf"/>
</dbReference>
<dbReference type="KEGG" id="mbe:MBM_02721"/>
<feature type="compositionally biased region" description="Polar residues" evidence="5">
    <location>
        <begin position="27"/>
        <end position="43"/>
    </location>
</feature>
<keyword evidence="1" id="KW-0479">Metal-binding</keyword>
<dbReference type="GO" id="GO:0008270">
    <property type="term" value="F:zinc ion binding"/>
    <property type="evidence" value="ECO:0007669"/>
    <property type="project" value="UniProtKB-KW"/>
</dbReference>
<dbReference type="InterPro" id="IPR001214">
    <property type="entry name" value="SET_dom"/>
</dbReference>
<dbReference type="SUPFAM" id="SSF82199">
    <property type="entry name" value="SET domain"/>
    <property type="match status" value="1"/>
</dbReference>
<dbReference type="InterPro" id="IPR050869">
    <property type="entry name" value="H3K4_H4K5_MeTrfase"/>
</dbReference>
<protein>
    <submittedName>
        <fullName evidence="8">MYND domain protein</fullName>
    </submittedName>
</protein>
<dbReference type="InParanoid" id="K1Y2U3"/>
<evidence type="ECO:0000256" key="3">
    <source>
        <dbReference type="ARBA" id="ARBA00022833"/>
    </source>
</evidence>
<dbReference type="GeneID" id="18758656"/>
<dbReference type="PANTHER" id="PTHR12197">
    <property type="entry name" value="HISTONE-LYSINE N-METHYLTRANSFERASE SMYD"/>
    <property type="match status" value="1"/>
</dbReference>
<dbReference type="PANTHER" id="PTHR12197:SF251">
    <property type="entry name" value="EG:BACR7C10.4 PROTEIN"/>
    <property type="match status" value="1"/>
</dbReference>
<feature type="region of interest" description="Disordered" evidence="5">
    <location>
        <begin position="1"/>
        <end position="43"/>
    </location>
</feature>
<dbReference type="HOGENOM" id="CLU_021484_0_0_1"/>
<dbReference type="PROSITE" id="PS50280">
    <property type="entry name" value="SET"/>
    <property type="match status" value="1"/>
</dbReference>
<evidence type="ECO:0000256" key="4">
    <source>
        <dbReference type="PROSITE-ProRule" id="PRU00134"/>
    </source>
</evidence>
<keyword evidence="3" id="KW-0862">Zinc</keyword>
<feature type="compositionally biased region" description="Polar residues" evidence="5">
    <location>
        <begin position="1"/>
        <end position="14"/>
    </location>
</feature>
<dbReference type="Gene3D" id="2.170.270.10">
    <property type="entry name" value="SET domain"/>
    <property type="match status" value="1"/>
</dbReference>
<evidence type="ECO:0000259" key="7">
    <source>
        <dbReference type="PROSITE" id="PS50865"/>
    </source>
</evidence>
<sequence length="754" mass="83652">MDQFNTPAHLTSVSGRFANATPIDPNSLGTSTNTLPVSPSSKQTKITEKTINKKAASKKTKKIKSVFASLYDDANEQNREQTKSTAPIFQISPDVEQVHTSSDVESPNTQKSPRLPENAVPADIASASPDATEEVELKMANVTLSPQEEANTGIRTEWLGTSQFYVDSLLEMQRTGDLDGMIKYREALVHDLGLLCYDPARWIELAQVDTRLGFLDIAAANAHRALLLVEAALQQPISELGMHVYNALAFRHPGSDIEKLQEELSYLHRQAYIMLLVGLGGTAAFWDGLVEAKKARKLYPDDTAILELQDDLKSGFLDRCELMKESGVVFKIDNRDLLERTRTGKIFQKRYPWLDDSLYRRTPGTLRLVNEQFQDASRGSCEIKAVAFGGAKPKVAREGEDMGPLGIFATRLIEKGELVILDKSITGVSNVPSSSFRHCDACHGSLANQYLRQPPIPCSSCRKAIYCSPECYKTATEGYHKVLCGHDLDWVYETPSPAKPEKRKGIYIGSRWKSALFLRIIAIILADQQYKGHPLQHPLIARATANYPPPTKVPTAQDINYEWHYFENVTAPAKMLQQLGVNIFRDAAWTPEVIQTILWRLENNADMAATTLAGATCRMMNFNTRFLFLNHSCEPNTSWHGAPPDGAVDIQWLQGYGGEVLQPGCSAVWCTAARDILPGEELKISYIGDPLGEAGTSEDVEGGRPGKRAWLDKWFDRGCGCRVCEAENVNEERIAEEMRGLEEILGLGGDQMVV</sequence>
<organism evidence="8 9">
    <name type="scientific">Marssonina brunnea f. sp. multigermtubi (strain MB_m1)</name>
    <name type="common">Marssonina leaf spot fungus</name>
    <dbReference type="NCBI Taxonomy" id="1072389"/>
    <lineage>
        <taxon>Eukaryota</taxon>
        <taxon>Fungi</taxon>
        <taxon>Dikarya</taxon>
        <taxon>Ascomycota</taxon>
        <taxon>Pezizomycotina</taxon>
        <taxon>Leotiomycetes</taxon>
        <taxon>Helotiales</taxon>
        <taxon>Drepanopezizaceae</taxon>
        <taxon>Drepanopeziza</taxon>
    </lineage>
</organism>
<keyword evidence="9" id="KW-1185">Reference proteome</keyword>
<evidence type="ECO:0000256" key="2">
    <source>
        <dbReference type="ARBA" id="ARBA00022771"/>
    </source>
</evidence>
<dbReference type="InterPro" id="IPR002893">
    <property type="entry name" value="Znf_MYND"/>
</dbReference>
<dbReference type="Proteomes" id="UP000006753">
    <property type="component" value="Unassembled WGS sequence"/>
</dbReference>
<dbReference type="Pfam" id="PF00856">
    <property type="entry name" value="SET"/>
    <property type="match status" value="1"/>
</dbReference>
<evidence type="ECO:0000313" key="9">
    <source>
        <dbReference type="Proteomes" id="UP000006753"/>
    </source>
</evidence>
<evidence type="ECO:0000256" key="5">
    <source>
        <dbReference type="SAM" id="MobiDB-lite"/>
    </source>
</evidence>
<name>K1Y2U3_MARBU</name>
<keyword evidence="2 4" id="KW-0863">Zinc-finger</keyword>
<dbReference type="EMBL" id="JH921431">
    <property type="protein sequence ID" value="EKD19484.1"/>
    <property type="molecule type" value="Genomic_DNA"/>
</dbReference>
<evidence type="ECO:0000256" key="1">
    <source>
        <dbReference type="ARBA" id="ARBA00022723"/>
    </source>
</evidence>
<dbReference type="GO" id="GO:0005634">
    <property type="term" value="C:nucleus"/>
    <property type="evidence" value="ECO:0007669"/>
    <property type="project" value="TreeGrafter"/>
</dbReference>
<evidence type="ECO:0000313" key="8">
    <source>
        <dbReference type="EMBL" id="EKD19484.1"/>
    </source>
</evidence>
<feature type="region of interest" description="Disordered" evidence="5">
    <location>
        <begin position="76"/>
        <end position="120"/>
    </location>
</feature>
<accession>K1Y2U3</accession>
<proteinExistence type="predicted"/>
<feature type="compositionally biased region" description="Polar residues" evidence="5">
    <location>
        <begin position="98"/>
        <end position="112"/>
    </location>
</feature>
<dbReference type="PROSITE" id="PS50865">
    <property type="entry name" value="ZF_MYND_2"/>
    <property type="match status" value="1"/>
</dbReference>
<gene>
    <name evidence="8" type="ORF">MBM_02721</name>
</gene>
<reference evidence="8 9" key="1">
    <citation type="journal article" date="2012" name="BMC Genomics">
        <title>Sequencing the genome of Marssonina brunnea reveals fungus-poplar co-evolution.</title>
        <authorList>
            <person name="Zhu S."/>
            <person name="Cao Y.-Z."/>
            <person name="Jiang C."/>
            <person name="Tan B.-Y."/>
            <person name="Wang Z."/>
            <person name="Feng S."/>
            <person name="Zhang L."/>
            <person name="Su X.-H."/>
            <person name="Brejova B."/>
            <person name="Vinar T."/>
            <person name="Xu M."/>
            <person name="Wang M.-X."/>
            <person name="Zhang S.-G."/>
            <person name="Huang M.-R."/>
            <person name="Wu R."/>
            <person name="Zhou Y."/>
        </authorList>
    </citation>
    <scope>NUCLEOTIDE SEQUENCE [LARGE SCALE GENOMIC DNA]</scope>
    <source>
        <strain evidence="8 9">MB_m1</strain>
    </source>
</reference>
<feature type="domain" description="SET" evidence="6">
    <location>
        <begin position="391"/>
        <end position="687"/>
    </location>
</feature>